<evidence type="ECO:0000259" key="3">
    <source>
        <dbReference type="Pfam" id="PF13966"/>
    </source>
</evidence>
<dbReference type="GO" id="GO:0003676">
    <property type="term" value="F:nucleic acid binding"/>
    <property type="evidence" value="ECO:0007669"/>
    <property type="project" value="InterPro"/>
</dbReference>
<feature type="compositionally biased region" description="Pro residues" evidence="1">
    <location>
        <begin position="339"/>
        <end position="352"/>
    </location>
</feature>
<sequence>MGFKDLANFNDALLAKQAWRLLHNKDSLFYKVFKMKFFPNCSFWEAQESSTGSHAWNSILKGIDVLLKGARWRIGCGEAVSIWNDAWLPSLEHPRVLSDIVPGFEDGRVSDLINPITRTWDSNLVHGLLSPEEAALVLSIPLSRTPVEDKLIWPFTPSGKYSVNSGSKFLTKLNCVQVPTANQQRQSGIWNQIWGLNVPNKVKHFMWRVCKEAVPLKHNLVRRKILMEDKCEQCGVEFETVIHAIWECAMLDEIWEAVPGFEDRRQYAISNTRDLISVLHEKRKNLELMAMVIWTIWYRRNQLRVSPNDFPRSQVLQQATQSLITFQQNQQSISQPSTTPRPQPRTQWSPPPPNCLKLNFDGAIFPELGKAGLGVVVHDSQGSVIALLSEQAPLPFSTDIVEAMAVARALVFAQELGITEFVLEGDSEVVITSLRSKDASFSSFGHLLESAKSIIGSDTCIKFSHVRRSGNKIAHNLARHARNVRDLSVWVEDVPQHLVDVLFAEPG</sequence>
<feature type="domain" description="RNase H type-1" evidence="2">
    <location>
        <begin position="359"/>
        <end position="481"/>
    </location>
</feature>
<proteinExistence type="predicted"/>
<name>A0AAW2CW47_9ROSI</name>
<dbReference type="AlphaFoldDB" id="A0AAW2CW47"/>
<protein>
    <recommendedName>
        <fullName evidence="6">RNase H type-1 domain-containing protein</fullName>
    </recommendedName>
</protein>
<dbReference type="PANTHER" id="PTHR47074">
    <property type="entry name" value="BNAC02G40300D PROTEIN"/>
    <property type="match status" value="1"/>
</dbReference>
<evidence type="ECO:0000259" key="2">
    <source>
        <dbReference type="Pfam" id="PF13456"/>
    </source>
</evidence>
<dbReference type="GO" id="GO:0004523">
    <property type="term" value="F:RNA-DNA hybrid ribonuclease activity"/>
    <property type="evidence" value="ECO:0007669"/>
    <property type="project" value="InterPro"/>
</dbReference>
<evidence type="ECO:0000313" key="5">
    <source>
        <dbReference type="Proteomes" id="UP001459277"/>
    </source>
</evidence>
<feature type="region of interest" description="Disordered" evidence="1">
    <location>
        <begin position="329"/>
        <end position="352"/>
    </location>
</feature>
<dbReference type="InterPro" id="IPR026960">
    <property type="entry name" value="RVT-Znf"/>
</dbReference>
<dbReference type="EMBL" id="JAZDWU010000005">
    <property type="protein sequence ID" value="KAL0001712.1"/>
    <property type="molecule type" value="Genomic_DNA"/>
</dbReference>
<comment type="caution">
    <text evidence="4">The sequence shown here is derived from an EMBL/GenBank/DDBJ whole genome shotgun (WGS) entry which is preliminary data.</text>
</comment>
<gene>
    <name evidence="4" type="ORF">SO802_015493</name>
</gene>
<accession>A0AAW2CW47</accession>
<dbReference type="InterPro" id="IPR052929">
    <property type="entry name" value="RNase_H-like_EbsB-rel"/>
</dbReference>
<evidence type="ECO:0000256" key="1">
    <source>
        <dbReference type="SAM" id="MobiDB-lite"/>
    </source>
</evidence>
<reference evidence="4 5" key="1">
    <citation type="submission" date="2024-01" db="EMBL/GenBank/DDBJ databases">
        <title>A telomere-to-telomere, gap-free genome of sweet tea (Lithocarpus litseifolius).</title>
        <authorList>
            <person name="Zhou J."/>
        </authorList>
    </citation>
    <scope>NUCLEOTIDE SEQUENCE [LARGE SCALE GENOMIC DNA]</scope>
    <source>
        <strain evidence="4">Zhou-2022a</strain>
        <tissue evidence="4">Leaf</tissue>
    </source>
</reference>
<dbReference type="CDD" id="cd06222">
    <property type="entry name" value="RNase_H_like"/>
    <property type="match status" value="1"/>
</dbReference>
<feature type="compositionally biased region" description="Low complexity" evidence="1">
    <location>
        <begin position="329"/>
        <end position="338"/>
    </location>
</feature>
<dbReference type="Gene3D" id="3.30.420.10">
    <property type="entry name" value="Ribonuclease H-like superfamily/Ribonuclease H"/>
    <property type="match status" value="1"/>
</dbReference>
<evidence type="ECO:0008006" key="6">
    <source>
        <dbReference type="Google" id="ProtNLM"/>
    </source>
</evidence>
<feature type="domain" description="Reverse transcriptase zinc-binding" evidence="3">
    <location>
        <begin position="183"/>
        <end position="255"/>
    </location>
</feature>
<organism evidence="4 5">
    <name type="scientific">Lithocarpus litseifolius</name>
    <dbReference type="NCBI Taxonomy" id="425828"/>
    <lineage>
        <taxon>Eukaryota</taxon>
        <taxon>Viridiplantae</taxon>
        <taxon>Streptophyta</taxon>
        <taxon>Embryophyta</taxon>
        <taxon>Tracheophyta</taxon>
        <taxon>Spermatophyta</taxon>
        <taxon>Magnoliopsida</taxon>
        <taxon>eudicotyledons</taxon>
        <taxon>Gunneridae</taxon>
        <taxon>Pentapetalae</taxon>
        <taxon>rosids</taxon>
        <taxon>fabids</taxon>
        <taxon>Fagales</taxon>
        <taxon>Fagaceae</taxon>
        <taxon>Lithocarpus</taxon>
    </lineage>
</organism>
<dbReference type="InterPro" id="IPR002156">
    <property type="entry name" value="RNaseH_domain"/>
</dbReference>
<dbReference type="InterPro" id="IPR044730">
    <property type="entry name" value="RNase_H-like_dom_plant"/>
</dbReference>
<dbReference type="PANTHER" id="PTHR47074:SF48">
    <property type="entry name" value="POLYNUCLEOTIDYL TRANSFERASE, RIBONUCLEASE H-LIKE SUPERFAMILY PROTEIN"/>
    <property type="match status" value="1"/>
</dbReference>
<keyword evidence="5" id="KW-1185">Reference proteome</keyword>
<dbReference type="Pfam" id="PF13966">
    <property type="entry name" value="zf-RVT"/>
    <property type="match status" value="1"/>
</dbReference>
<dbReference type="SUPFAM" id="SSF53098">
    <property type="entry name" value="Ribonuclease H-like"/>
    <property type="match status" value="1"/>
</dbReference>
<dbReference type="InterPro" id="IPR036397">
    <property type="entry name" value="RNaseH_sf"/>
</dbReference>
<evidence type="ECO:0000313" key="4">
    <source>
        <dbReference type="EMBL" id="KAL0001712.1"/>
    </source>
</evidence>
<dbReference type="Pfam" id="PF13456">
    <property type="entry name" value="RVT_3"/>
    <property type="match status" value="1"/>
</dbReference>
<dbReference type="InterPro" id="IPR012337">
    <property type="entry name" value="RNaseH-like_sf"/>
</dbReference>
<dbReference type="Proteomes" id="UP001459277">
    <property type="component" value="Unassembled WGS sequence"/>
</dbReference>